<dbReference type="CDD" id="cd06170">
    <property type="entry name" value="LuxR_C_like"/>
    <property type="match status" value="1"/>
</dbReference>
<evidence type="ECO:0000313" key="5">
    <source>
        <dbReference type="EMBL" id="PQM26623.1"/>
    </source>
</evidence>
<dbReference type="Gene3D" id="3.30.450.80">
    <property type="entry name" value="Transcription factor LuxR-like, autoinducer-binding domain"/>
    <property type="match status" value="1"/>
</dbReference>
<dbReference type="GO" id="GO:0003677">
    <property type="term" value="F:DNA binding"/>
    <property type="evidence" value="ECO:0007669"/>
    <property type="project" value="UniProtKB-KW"/>
</dbReference>
<evidence type="ECO:0000256" key="1">
    <source>
        <dbReference type="ARBA" id="ARBA00023015"/>
    </source>
</evidence>
<comment type="caution">
    <text evidence="5">The sequence shown here is derived from an EMBL/GenBank/DDBJ whole genome shotgun (WGS) entry which is preliminary data.</text>
</comment>
<proteinExistence type="predicted"/>
<keyword evidence="1" id="KW-0805">Transcription regulation</keyword>
<dbReference type="SMART" id="SM00421">
    <property type="entry name" value="HTH_LUXR"/>
    <property type="match status" value="1"/>
</dbReference>
<gene>
    <name evidence="5" type="ORF">CVO77_16570</name>
</gene>
<feature type="domain" description="HTH luxR-type" evidence="4">
    <location>
        <begin position="187"/>
        <end position="252"/>
    </location>
</feature>
<dbReference type="InterPro" id="IPR036693">
    <property type="entry name" value="TF_LuxR_autoind-bd_dom_sf"/>
</dbReference>
<protein>
    <submittedName>
        <fullName evidence="5">LuxR family transcriptional regulator</fullName>
    </submittedName>
</protein>
<dbReference type="PROSITE" id="PS00622">
    <property type="entry name" value="HTH_LUXR_1"/>
    <property type="match status" value="1"/>
</dbReference>
<sequence length="269" mass="29865">MQGQDFLPNQGLDPRALSFASAFLAEIQQAANLADVERLLEAAARELGFRHYAMIHHDDHRAASPGLINMNNYPSDYAAEYFGGLYHRDDPVVHACIAANACFTWCELADLIELGQRHREFLERGEYHGVTNGITVPAFVLGERSGSCNFCSPRIPDLAQRHIGTVQIVGSFAFQTARRIAGGRRLRQVRVGRLRSRWLDCIILAGQGKSNTDIATILDLSPATVKTYIEAACARYEVHNRTQLVIAAVLDGEIGIHEISPRQYRHLAT</sequence>
<organism evidence="5 6">
    <name type="scientific">Sphingopyxis lindanitolerans</name>
    <dbReference type="NCBI Taxonomy" id="2054227"/>
    <lineage>
        <taxon>Bacteria</taxon>
        <taxon>Pseudomonadati</taxon>
        <taxon>Pseudomonadota</taxon>
        <taxon>Alphaproteobacteria</taxon>
        <taxon>Sphingomonadales</taxon>
        <taxon>Sphingomonadaceae</taxon>
        <taxon>Sphingopyxis</taxon>
    </lineage>
</organism>
<dbReference type="GO" id="GO:0006355">
    <property type="term" value="P:regulation of DNA-templated transcription"/>
    <property type="evidence" value="ECO:0007669"/>
    <property type="project" value="InterPro"/>
</dbReference>
<dbReference type="SUPFAM" id="SSF46894">
    <property type="entry name" value="C-terminal effector domain of the bipartite response regulators"/>
    <property type="match status" value="1"/>
</dbReference>
<dbReference type="Gene3D" id="1.10.10.10">
    <property type="entry name" value="Winged helix-like DNA-binding domain superfamily/Winged helix DNA-binding domain"/>
    <property type="match status" value="1"/>
</dbReference>
<dbReference type="AlphaFoldDB" id="A0A2S8B2Q7"/>
<dbReference type="InterPro" id="IPR000792">
    <property type="entry name" value="Tscrpt_reg_LuxR_C"/>
</dbReference>
<dbReference type="PROSITE" id="PS50043">
    <property type="entry name" value="HTH_LUXR_2"/>
    <property type="match status" value="1"/>
</dbReference>
<dbReference type="InterPro" id="IPR005143">
    <property type="entry name" value="TF_LuxR_autoind-bd_dom"/>
</dbReference>
<dbReference type="Pfam" id="PF03472">
    <property type="entry name" value="Autoind_bind"/>
    <property type="match status" value="1"/>
</dbReference>
<evidence type="ECO:0000256" key="3">
    <source>
        <dbReference type="ARBA" id="ARBA00023163"/>
    </source>
</evidence>
<dbReference type="InterPro" id="IPR016032">
    <property type="entry name" value="Sig_transdc_resp-reg_C-effctor"/>
</dbReference>
<name>A0A2S8B2Q7_9SPHN</name>
<accession>A0A2S8B2Q7</accession>
<evidence type="ECO:0000256" key="2">
    <source>
        <dbReference type="ARBA" id="ARBA00023125"/>
    </source>
</evidence>
<dbReference type="Pfam" id="PF00196">
    <property type="entry name" value="GerE"/>
    <property type="match status" value="1"/>
</dbReference>
<evidence type="ECO:0000259" key="4">
    <source>
        <dbReference type="PROSITE" id="PS50043"/>
    </source>
</evidence>
<dbReference type="SUPFAM" id="SSF75516">
    <property type="entry name" value="Pheromone-binding domain of LuxR-like quorum-sensing transcription factors"/>
    <property type="match status" value="1"/>
</dbReference>
<dbReference type="EMBL" id="PHFW01000003">
    <property type="protein sequence ID" value="PQM26623.1"/>
    <property type="molecule type" value="Genomic_DNA"/>
</dbReference>
<evidence type="ECO:0000313" key="6">
    <source>
        <dbReference type="Proteomes" id="UP000238954"/>
    </source>
</evidence>
<keyword evidence="2" id="KW-0238">DNA-binding</keyword>
<dbReference type="InterPro" id="IPR036388">
    <property type="entry name" value="WH-like_DNA-bd_sf"/>
</dbReference>
<keyword evidence="3" id="KW-0804">Transcription</keyword>
<dbReference type="Proteomes" id="UP000238954">
    <property type="component" value="Chromosome"/>
</dbReference>
<keyword evidence="6" id="KW-1185">Reference proteome</keyword>
<reference evidence="6" key="1">
    <citation type="submission" date="2017-11" db="EMBL/GenBank/DDBJ databases">
        <title>The complete genome sequence of Sphingopyxis pomeranensis sp. nov. strain WS5A3p.</title>
        <authorList>
            <person name="Kaminski M.A."/>
        </authorList>
    </citation>
    <scope>NUCLEOTIDE SEQUENCE [LARGE SCALE GENOMIC DNA]</scope>
    <source>
        <strain evidence="6">WS5A3p</strain>
    </source>
</reference>